<keyword evidence="13" id="KW-0479">Metal-binding</keyword>
<dbReference type="FunFam" id="2.170.220.10:FF:000002">
    <property type="entry name" value="Methionine--tRNA ligase"/>
    <property type="match status" value="1"/>
</dbReference>
<dbReference type="GO" id="GO:0000049">
    <property type="term" value="F:tRNA binding"/>
    <property type="evidence" value="ECO:0007669"/>
    <property type="project" value="UniProtKB-UniRule"/>
</dbReference>
<keyword evidence="10 13" id="KW-0648">Protein biosynthesis</keyword>
<reference evidence="15 16" key="1">
    <citation type="submission" date="2018-06" db="EMBL/GenBank/DDBJ databases">
        <title>Thermoflavimicrobium daqus sp. nov., a thermophilic microbe isolated from Moutai-flavour Daqu.</title>
        <authorList>
            <person name="Wang X."/>
            <person name="Zhou H."/>
        </authorList>
    </citation>
    <scope>NUCLEOTIDE SEQUENCE [LARGE SCALE GENOMIC DNA]</scope>
    <source>
        <strain evidence="15 16">FBKL4.011</strain>
    </source>
</reference>
<dbReference type="Gene3D" id="2.40.50.140">
    <property type="entry name" value="Nucleic acid-binding proteins"/>
    <property type="match status" value="1"/>
</dbReference>
<dbReference type="PANTHER" id="PTHR43326:SF1">
    <property type="entry name" value="METHIONINE--TRNA LIGASE, MITOCHONDRIAL"/>
    <property type="match status" value="1"/>
</dbReference>
<dbReference type="AlphaFoldDB" id="A0A364K2V1"/>
<evidence type="ECO:0000256" key="2">
    <source>
        <dbReference type="ARBA" id="ARBA00004496"/>
    </source>
</evidence>
<dbReference type="NCBIfam" id="TIGR00398">
    <property type="entry name" value="metG"/>
    <property type="match status" value="1"/>
</dbReference>
<dbReference type="CDD" id="cd00814">
    <property type="entry name" value="MetRS_core"/>
    <property type="match status" value="1"/>
</dbReference>
<dbReference type="Pfam" id="PF19303">
    <property type="entry name" value="Anticodon_3"/>
    <property type="match status" value="1"/>
</dbReference>
<evidence type="ECO:0000313" key="16">
    <source>
        <dbReference type="Proteomes" id="UP000251213"/>
    </source>
</evidence>
<feature type="binding site" evidence="13">
    <location>
        <position position="149"/>
    </location>
    <ligand>
        <name>Zn(2+)</name>
        <dbReference type="ChEBI" id="CHEBI:29105"/>
    </ligand>
</feature>
<dbReference type="Pfam" id="PF09334">
    <property type="entry name" value="tRNA-synt_1g"/>
    <property type="match status" value="1"/>
</dbReference>
<dbReference type="EC" id="6.1.1.10" evidence="13"/>
<keyword evidence="5 13" id="KW-0820">tRNA-binding</keyword>
<dbReference type="SUPFAM" id="SSF50249">
    <property type="entry name" value="Nucleic acid-binding proteins"/>
    <property type="match status" value="1"/>
</dbReference>
<comment type="similarity">
    <text evidence="13">Belongs to the class-I aminoacyl-tRNA synthetase family. MetG type 2A subfamily.</text>
</comment>
<keyword evidence="8 13" id="KW-0067">ATP-binding</keyword>
<dbReference type="HAMAP" id="MF_01228">
    <property type="entry name" value="Met_tRNA_synth_type2"/>
    <property type="match status" value="1"/>
</dbReference>
<comment type="cofactor">
    <cofactor evidence="13">
        <name>Zn(2+)</name>
        <dbReference type="ChEBI" id="CHEBI:29105"/>
    </cofactor>
    <text evidence="13">Binds 1 zinc ion per subunit.</text>
</comment>
<name>A0A364K2V1_9BACL</name>
<dbReference type="GO" id="GO:0006431">
    <property type="term" value="P:methionyl-tRNA aminoacylation"/>
    <property type="evidence" value="ECO:0007669"/>
    <property type="project" value="UniProtKB-UniRule"/>
</dbReference>
<accession>A0A364K2V1</accession>
<dbReference type="SUPFAM" id="SSF52374">
    <property type="entry name" value="Nucleotidylyl transferase"/>
    <property type="match status" value="1"/>
</dbReference>
<evidence type="ECO:0000256" key="13">
    <source>
        <dbReference type="HAMAP-Rule" id="MF_01228"/>
    </source>
</evidence>
<dbReference type="InterPro" id="IPR015413">
    <property type="entry name" value="Methionyl/Leucyl_tRNA_Synth"/>
</dbReference>
<dbReference type="SUPFAM" id="SSF47323">
    <property type="entry name" value="Anticodon-binding domain of a subclass of class I aminoacyl-tRNA synthetases"/>
    <property type="match status" value="1"/>
</dbReference>
<evidence type="ECO:0000256" key="5">
    <source>
        <dbReference type="ARBA" id="ARBA00022555"/>
    </source>
</evidence>
<feature type="binding site" evidence="13">
    <location>
        <position position="132"/>
    </location>
    <ligand>
        <name>Zn(2+)</name>
        <dbReference type="ChEBI" id="CHEBI:29105"/>
    </ligand>
</feature>
<keyword evidence="4 13" id="KW-0963">Cytoplasm</keyword>
<comment type="catalytic activity">
    <reaction evidence="12 13">
        <text>tRNA(Met) + L-methionine + ATP = L-methionyl-tRNA(Met) + AMP + diphosphate</text>
        <dbReference type="Rhea" id="RHEA:13481"/>
        <dbReference type="Rhea" id="RHEA-COMP:9667"/>
        <dbReference type="Rhea" id="RHEA-COMP:9698"/>
        <dbReference type="ChEBI" id="CHEBI:30616"/>
        <dbReference type="ChEBI" id="CHEBI:33019"/>
        <dbReference type="ChEBI" id="CHEBI:57844"/>
        <dbReference type="ChEBI" id="CHEBI:78442"/>
        <dbReference type="ChEBI" id="CHEBI:78530"/>
        <dbReference type="ChEBI" id="CHEBI:456215"/>
        <dbReference type="EC" id="6.1.1.10"/>
    </reaction>
</comment>
<keyword evidence="9 13" id="KW-0694">RNA-binding</keyword>
<evidence type="ECO:0000256" key="11">
    <source>
        <dbReference type="ARBA" id="ARBA00023146"/>
    </source>
</evidence>
<evidence type="ECO:0000256" key="12">
    <source>
        <dbReference type="ARBA" id="ARBA00047364"/>
    </source>
</evidence>
<keyword evidence="11 13" id="KW-0030">Aminoacyl-tRNA synthetase</keyword>
<dbReference type="NCBIfam" id="TIGR00399">
    <property type="entry name" value="metG_C_term"/>
    <property type="match status" value="1"/>
</dbReference>
<sequence>MSNKQTFYITTPIFYPSGKLHIGHTYTTVAADAMARYKRLRGFDVMYLTGTDEHGQKIQKRAEEAGKDPQSFVDEMVEDIKSLWEKLDISYDDFIRTTEDRHKNVVQKIFQRFKEQGDIYLGEYEGWYCMDCESYFTDRQAKDEKCPDCGRPVKKMKEKSYFFRMSKYAGRLLAYYEEHPEFIEPFNRRNEMIENFIKLGLEDLCVSRTTFEWGVKVPDDPEHVMYVWLDALTNYITAIGYLSEDPVQMERFRKYWPADVHLIGKDILRFHTIYWPIFLMALDLPLPKKVFSHGFFLVKGEKMSKSKGNVIDPVPLIDRYGLDAVRYYLFREVPFGSDGIFTPDAFIERINADLANDLGNLLHRTLTMVEKYNGGLIPESMNHATDFDQDLIQLTAKTIKSYEETMDKMQFSVALTTVWDLVRAGNKYIESTTPWNLAKDEAKKNILGAVLYNLLEVLRIVSILIQPFLIQAPAKIWQQLGLQAGEHTHWDSIYHFGHLPTGIKVKKEKPIFPRLEMEKEVEEILAMMTGPAKDEVIKKEEVPKKESKDQVEGIITIDDFMKVDLRVAEVVQAEPVKGADRLLKLQLNLGGQIRQVVSGIAEFYRPEELIGQKVICVVNLKPVKLRGEKSEGMILAAKEGNQFALVTVSSDIPTGVRVK</sequence>
<dbReference type="InterPro" id="IPR002547">
    <property type="entry name" value="tRNA-bd_dom"/>
</dbReference>
<comment type="caution">
    <text evidence="13">Lacks conserved residue(s) required for the propagation of feature annotation.</text>
</comment>
<keyword evidence="13" id="KW-0862">Zinc</keyword>
<dbReference type="Gene3D" id="3.40.50.620">
    <property type="entry name" value="HUPs"/>
    <property type="match status" value="1"/>
</dbReference>
<dbReference type="OrthoDB" id="9810191at2"/>
<dbReference type="FunFam" id="2.40.50.140:FF:000042">
    <property type="entry name" value="Methionine--tRNA ligase"/>
    <property type="match status" value="1"/>
</dbReference>
<evidence type="ECO:0000313" key="15">
    <source>
        <dbReference type="EMBL" id="RAL23162.1"/>
    </source>
</evidence>
<evidence type="ECO:0000256" key="1">
    <source>
        <dbReference type="ARBA" id="ARBA00003314"/>
    </source>
</evidence>
<dbReference type="GO" id="GO:0005524">
    <property type="term" value="F:ATP binding"/>
    <property type="evidence" value="ECO:0007669"/>
    <property type="project" value="UniProtKB-UniRule"/>
</dbReference>
<dbReference type="InterPro" id="IPR033911">
    <property type="entry name" value="MetRS_core"/>
</dbReference>
<organism evidence="15 16">
    <name type="scientific">Thermoflavimicrobium daqui</name>
    <dbReference type="NCBI Taxonomy" id="2137476"/>
    <lineage>
        <taxon>Bacteria</taxon>
        <taxon>Bacillati</taxon>
        <taxon>Bacillota</taxon>
        <taxon>Bacilli</taxon>
        <taxon>Bacillales</taxon>
        <taxon>Thermoactinomycetaceae</taxon>
        <taxon>Thermoflavimicrobium</taxon>
    </lineage>
</organism>
<evidence type="ECO:0000256" key="7">
    <source>
        <dbReference type="ARBA" id="ARBA00022741"/>
    </source>
</evidence>
<evidence type="ECO:0000256" key="3">
    <source>
        <dbReference type="ARBA" id="ARBA00011738"/>
    </source>
</evidence>
<dbReference type="Gene3D" id="1.10.730.10">
    <property type="entry name" value="Isoleucyl-tRNA Synthetase, Domain 1"/>
    <property type="match status" value="1"/>
</dbReference>
<feature type="domain" description="TRNA-binding" evidence="14">
    <location>
        <begin position="559"/>
        <end position="659"/>
    </location>
</feature>
<evidence type="ECO:0000256" key="9">
    <source>
        <dbReference type="ARBA" id="ARBA00022884"/>
    </source>
</evidence>
<dbReference type="Proteomes" id="UP000251213">
    <property type="component" value="Unassembled WGS sequence"/>
</dbReference>
<dbReference type="PANTHER" id="PTHR43326">
    <property type="entry name" value="METHIONYL-TRNA SYNTHETASE"/>
    <property type="match status" value="1"/>
</dbReference>
<dbReference type="InterPro" id="IPR023457">
    <property type="entry name" value="Met-tRNA_synth_2"/>
</dbReference>
<dbReference type="PRINTS" id="PR01041">
    <property type="entry name" value="TRNASYNTHMET"/>
</dbReference>
<comment type="caution">
    <text evidence="15">The sequence shown here is derived from an EMBL/GenBank/DDBJ whole genome shotgun (WGS) entry which is preliminary data.</text>
</comment>
<dbReference type="InterPro" id="IPR014758">
    <property type="entry name" value="Met-tRNA_synth"/>
</dbReference>
<comment type="function">
    <text evidence="1 13">Is required not only for elongation of protein synthesis but also for the initiation of all mRNA translation through initiator tRNA(fMet) aminoacylation.</text>
</comment>
<dbReference type="PROSITE" id="PS50886">
    <property type="entry name" value="TRBD"/>
    <property type="match status" value="1"/>
</dbReference>
<evidence type="ECO:0000259" key="14">
    <source>
        <dbReference type="PROSITE" id="PS50886"/>
    </source>
</evidence>
<comment type="subcellular location">
    <subcellularLocation>
        <location evidence="2 13">Cytoplasm</location>
    </subcellularLocation>
</comment>
<gene>
    <name evidence="13" type="primary">metG</name>
    <name evidence="15" type="ORF">DL897_12395</name>
</gene>
<evidence type="ECO:0000256" key="6">
    <source>
        <dbReference type="ARBA" id="ARBA00022598"/>
    </source>
</evidence>
<reference evidence="15 16" key="2">
    <citation type="submission" date="2018-06" db="EMBL/GenBank/DDBJ databases">
        <authorList>
            <person name="Zhirakovskaya E."/>
        </authorList>
    </citation>
    <scope>NUCLEOTIDE SEQUENCE [LARGE SCALE GENOMIC DNA]</scope>
    <source>
        <strain evidence="15 16">FBKL4.011</strain>
    </source>
</reference>
<dbReference type="EMBL" id="QJKK01000007">
    <property type="protein sequence ID" value="RAL23162.1"/>
    <property type="molecule type" value="Genomic_DNA"/>
</dbReference>
<keyword evidence="7 13" id="KW-0547">Nucleotide-binding</keyword>
<dbReference type="Pfam" id="PF01588">
    <property type="entry name" value="tRNA_bind"/>
    <property type="match status" value="1"/>
</dbReference>
<dbReference type="FunFam" id="1.10.730.10:FF:000026">
    <property type="entry name" value="Methionine--tRNA ligase"/>
    <property type="match status" value="1"/>
</dbReference>
<dbReference type="GO" id="GO:0005737">
    <property type="term" value="C:cytoplasm"/>
    <property type="evidence" value="ECO:0007669"/>
    <property type="project" value="UniProtKB-SubCell"/>
</dbReference>
<dbReference type="RefSeq" id="WP_113659469.1">
    <property type="nucleotide sequence ID" value="NZ_KZ845669.1"/>
</dbReference>
<comment type="subunit">
    <text evidence="3 13">Homodimer.</text>
</comment>
<dbReference type="InterPro" id="IPR014729">
    <property type="entry name" value="Rossmann-like_a/b/a_fold"/>
</dbReference>
<dbReference type="InterPro" id="IPR001412">
    <property type="entry name" value="aa-tRNA-synth_I_CS"/>
</dbReference>
<dbReference type="CDD" id="cd07957">
    <property type="entry name" value="Anticodon_Ia_Met"/>
    <property type="match status" value="1"/>
</dbReference>
<dbReference type="InterPro" id="IPR004495">
    <property type="entry name" value="Met-tRNA-synth_bsu_C"/>
</dbReference>
<dbReference type="Gene3D" id="2.170.220.10">
    <property type="match status" value="1"/>
</dbReference>
<dbReference type="GO" id="GO:0046872">
    <property type="term" value="F:metal ion binding"/>
    <property type="evidence" value="ECO:0007669"/>
    <property type="project" value="UniProtKB-KW"/>
</dbReference>
<feature type="binding site" evidence="13">
    <location>
        <position position="146"/>
    </location>
    <ligand>
        <name>Zn(2+)</name>
        <dbReference type="ChEBI" id="CHEBI:29105"/>
    </ligand>
</feature>
<dbReference type="InterPro" id="IPR009080">
    <property type="entry name" value="tRNAsynth_Ia_anticodon-bd"/>
</dbReference>
<dbReference type="CDD" id="cd02800">
    <property type="entry name" value="tRNA_bind_EcMetRS_like"/>
    <property type="match status" value="1"/>
</dbReference>
<keyword evidence="16" id="KW-1185">Reference proteome</keyword>
<keyword evidence="6 13" id="KW-0436">Ligase</keyword>
<dbReference type="InterPro" id="IPR012340">
    <property type="entry name" value="NA-bd_OB-fold"/>
</dbReference>
<feature type="short sequence motif" description="'HIGH' region" evidence="13">
    <location>
        <begin position="14"/>
        <end position="24"/>
    </location>
</feature>
<dbReference type="InterPro" id="IPR041872">
    <property type="entry name" value="Anticodon_Met"/>
</dbReference>
<feature type="short sequence motif" description="'KMSKS' region" evidence="13">
    <location>
        <begin position="302"/>
        <end position="306"/>
    </location>
</feature>
<evidence type="ECO:0000256" key="10">
    <source>
        <dbReference type="ARBA" id="ARBA00022917"/>
    </source>
</evidence>
<dbReference type="PROSITE" id="PS00178">
    <property type="entry name" value="AA_TRNA_LIGASE_I"/>
    <property type="match status" value="1"/>
</dbReference>
<evidence type="ECO:0000256" key="4">
    <source>
        <dbReference type="ARBA" id="ARBA00022490"/>
    </source>
</evidence>
<proteinExistence type="inferred from homology"/>
<feature type="binding site" evidence="13">
    <location>
        <position position="129"/>
    </location>
    <ligand>
        <name>Zn(2+)</name>
        <dbReference type="ChEBI" id="CHEBI:29105"/>
    </ligand>
</feature>
<protein>
    <recommendedName>
        <fullName evidence="13">Methionine--tRNA ligase</fullName>
        <ecNumber evidence="13">6.1.1.10</ecNumber>
    </recommendedName>
    <alternativeName>
        <fullName evidence="13">Methionyl-tRNA synthetase</fullName>
        <shortName evidence="13">MetRS</shortName>
    </alternativeName>
</protein>
<evidence type="ECO:0000256" key="8">
    <source>
        <dbReference type="ARBA" id="ARBA00022840"/>
    </source>
</evidence>
<dbReference type="GO" id="GO:0004825">
    <property type="term" value="F:methionine-tRNA ligase activity"/>
    <property type="evidence" value="ECO:0007669"/>
    <property type="project" value="UniProtKB-UniRule"/>
</dbReference>
<dbReference type="NCBIfam" id="NF008900">
    <property type="entry name" value="PRK12267.1"/>
    <property type="match status" value="1"/>
</dbReference>